<dbReference type="Proteomes" id="UP000295292">
    <property type="component" value="Unassembled WGS sequence"/>
</dbReference>
<dbReference type="GO" id="GO:0016989">
    <property type="term" value="F:sigma factor antagonist activity"/>
    <property type="evidence" value="ECO:0007669"/>
    <property type="project" value="TreeGrafter"/>
</dbReference>
<keyword evidence="1" id="KW-0812">Transmembrane</keyword>
<evidence type="ECO:0000259" key="2">
    <source>
        <dbReference type="Pfam" id="PF04773"/>
    </source>
</evidence>
<keyword evidence="1" id="KW-0472">Membrane</keyword>
<dbReference type="PANTHER" id="PTHR30273">
    <property type="entry name" value="PERIPLASMIC SIGNAL SENSOR AND SIGMA FACTOR ACTIVATOR FECR-RELATED"/>
    <property type="match status" value="1"/>
</dbReference>
<dbReference type="Pfam" id="PF04773">
    <property type="entry name" value="FecR"/>
    <property type="match status" value="1"/>
</dbReference>
<dbReference type="AlphaFoldDB" id="A0A4R6WC15"/>
<dbReference type="RefSeq" id="WP_133586063.1">
    <property type="nucleotide sequence ID" value="NZ_SNYV01000017.1"/>
</dbReference>
<proteinExistence type="predicted"/>
<dbReference type="EMBL" id="SNYV01000017">
    <property type="protein sequence ID" value="TDQ75294.1"/>
    <property type="molecule type" value="Genomic_DNA"/>
</dbReference>
<gene>
    <name evidence="3" type="ORF">CLV99_3894</name>
</gene>
<keyword evidence="4" id="KW-1185">Reference proteome</keyword>
<dbReference type="OrthoDB" id="633420at2"/>
<dbReference type="Gene3D" id="2.60.120.1440">
    <property type="match status" value="1"/>
</dbReference>
<keyword evidence="1" id="KW-1133">Transmembrane helix</keyword>
<sequence length="427" mass="47560">MKSNKVNIEELIRKDLLGQISPEEALLLKKERAGYSEEAYDNMVIEVLRDLEGQLPKGKLGDWRPDMDMVMEKAKAIQAGMEVVKALERDKRRKLLVQMAVGVSACFVAAVLLFLVGREPKTQQLYVESSCNEAAMDGEFPLSESASTLLLGANNSRVLTSGESVALGPLIAKRMPDGLLVLEESGAVDTDSKLRELVISTAVLQQCVVQLPNGARVRLNAQSALHYPLQQLKNRTAVKVLGEALIEMEQKTDAWPLRLVTDNGEVTMVEGEVMVMALGGMTQATLLKGVATLRENNKDRGVKLDCLGAQGLLVRIADRDSRNVRDTLFYTTAADYDKAVRWSRAVRVYEDASLRDFVVEMSRWYGFRIQNIHCIPEERRVNAAVCHRLSEKEILAVIRQDGTKMVKKNELLSFCPEDTDTRLAEKP</sequence>
<dbReference type="InterPro" id="IPR006860">
    <property type="entry name" value="FecR"/>
</dbReference>
<dbReference type="InterPro" id="IPR012373">
    <property type="entry name" value="Ferrdict_sens_TM"/>
</dbReference>
<organism evidence="3 4">
    <name type="scientific">Sphingobacterium yanglingense</name>
    <dbReference type="NCBI Taxonomy" id="1437280"/>
    <lineage>
        <taxon>Bacteria</taxon>
        <taxon>Pseudomonadati</taxon>
        <taxon>Bacteroidota</taxon>
        <taxon>Sphingobacteriia</taxon>
        <taxon>Sphingobacteriales</taxon>
        <taxon>Sphingobacteriaceae</taxon>
        <taxon>Sphingobacterium</taxon>
    </lineage>
</organism>
<evidence type="ECO:0000313" key="3">
    <source>
        <dbReference type="EMBL" id="TDQ75294.1"/>
    </source>
</evidence>
<feature type="domain" description="FecR protein" evidence="2">
    <location>
        <begin position="199"/>
        <end position="290"/>
    </location>
</feature>
<name>A0A4R6WC15_9SPHI</name>
<evidence type="ECO:0000313" key="4">
    <source>
        <dbReference type="Proteomes" id="UP000295292"/>
    </source>
</evidence>
<dbReference type="PANTHER" id="PTHR30273:SF2">
    <property type="entry name" value="PROTEIN FECR"/>
    <property type="match status" value="1"/>
</dbReference>
<accession>A0A4R6WC15</accession>
<evidence type="ECO:0000256" key="1">
    <source>
        <dbReference type="SAM" id="Phobius"/>
    </source>
</evidence>
<reference evidence="3 4" key="1">
    <citation type="submission" date="2019-03" db="EMBL/GenBank/DDBJ databases">
        <title>Genomic Encyclopedia of Archaeal and Bacterial Type Strains, Phase II (KMG-II): from individual species to whole genera.</title>
        <authorList>
            <person name="Goeker M."/>
        </authorList>
    </citation>
    <scope>NUCLEOTIDE SEQUENCE [LARGE SCALE GENOMIC DNA]</scope>
    <source>
        <strain evidence="3 4">DSM 28353</strain>
    </source>
</reference>
<protein>
    <submittedName>
        <fullName evidence="3">FecR family protein</fullName>
    </submittedName>
</protein>
<feature type="transmembrane region" description="Helical" evidence="1">
    <location>
        <begin position="95"/>
        <end position="116"/>
    </location>
</feature>
<comment type="caution">
    <text evidence="3">The sequence shown here is derived from an EMBL/GenBank/DDBJ whole genome shotgun (WGS) entry which is preliminary data.</text>
</comment>